<dbReference type="InterPro" id="IPR050563">
    <property type="entry name" value="4-hydroxybenzoyl-CoA_TE"/>
</dbReference>
<dbReference type="InterPro" id="IPR029069">
    <property type="entry name" value="HotDog_dom_sf"/>
</dbReference>
<dbReference type="GO" id="GO:0047617">
    <property type="term" value="F:fatty acyl-CoA hydrolase activity"/>
    <property type="evidence" value="ECO:0007669"/>
    <property type="project" value="TreeGrafter"/>
</dbReference>
<dbReference type="KEGG" id="fax:FUAX_36790"/>
<proteinExistence type="inferred from homology"/>
<name>A0AAU9CTC2_9BACT</name>
<dbReference type="NCBIfam" id="TIGR00051">
    <property type="entry name" value="YbgC/FadM family acyl-CoA thioesterase"/>
    <property type="match status" value="1"/>
</dbReference>
<evidence type="ECO:0000313" key="3">
    <source>
        <dbReference type="EMBL" id="BDD11247.1"/>
    </source>
</evidence>
<gene>
    <name evidence="3" type="ORF">FUAX_36790</name>
</gene>
<dbReference type="PIRSF" id="PIRSF003230">
    <property type="entry name" value="YbgC"/>
    <property type="match status" value="1"/>
</dbReference>
<evidence type="ECO:0000256" key="2">
    <source>
        <dbReference type="ARBA" id="ARBA00022801"/>
    </source>
</evidence>
<organism evidence="3 4">
    <name type="scientific">Fulvitalea axinellae</name>
    <dbReference type="NCBI Taxonomy" id="1182444"/>
    <lineage>
        <taxon>Bacteria</taxon>
        <taxon>Pseudomonadati</taxon>
        <taxon>Bacteroidota</taxon>
        <taxon>Cytophagia</taxon>
        <taxon>Cytophagales</taxon>
        <taxon>Persicobacteraceae</taxon>
        <taxon>Fulvitalea</taxon>
    </lineage>
</organism>
<sequence length="141" mass="16649">MFVYERKIRVRYAETDQMGYVYHANYLAYFEEARTEALRDLGLAYRDMERQGVMLPVLEANVKYIRPARYDDLLTVKVIMRELPGVRLKFEYEVYKEDGTKINLGRTTLVFVDMRTGKPTEAPENILKLFYPFFENVAPKG</sequence>
<evidence type="ECO:0000256" key="1">
    <source>
        <dbReference type="ARBA" id="ARBA00005953"/>
    </source>
</evidence>
<reference evidence="3 4" key="1">
    <citation type="submission" date="2021-12" db="EMBL/GenBank/DDBJ databases">
        <title>Genome sequencing of bacteria with rrn-lacking chromosome and rrn-plasmid.</title>
        <authorList>
            <person name="Anda M."/>
            <person name="Iwasaki W."/>
        </authorList>
    </citation>
    <scope>NUCLEOTIDE SEQUENCE [LARGE SCALE GENOMIC DNA]</scope>
    <source>
        <strain evidence="3 4">DSM 100852</strain>
    </source>
</reference>
<dbReference type="Pfam" id="PF13279">
    <property type="entry name" value="4HBT_2"/>
    <property type="match status" value="1"/>
</dbReference>
<keyword evidence="4" id="KW-1185">Reference proteome</keyword>
<dbReference type="Gene3D" id="3.10.129.10">
    <property type="entry name" value="Hotdog Thioesterase"/>
    <property type="match status" value="1"/>
</dbReference>
<dbReference type="AlphaFoldDB" id="A0AAU9CTC2"/>
<keyword evidence="2" id="KW-0378">Hydrolase</keyword>
<dbReference type="PANTHER" id="PTHR31793">
    <property type="entry name" value="4-HYDROXYBENZOYL-COA THIOESTERASE FAMILY MEMBER"/>
    <property type="match status" value="1"/>
</dbReference>
<dbReference type="SUPFAM" id="SSF54637">
    <property type="entry name" value="Thioesterase/thiol ester dehydrase-isomerase"/>
    <property type="match status" value="1"/>
</dbReference>
<evidence type="ECO:0000313" key="4">
    <source>
        <dbReference type="Proteomes" id="UP001348817"/>
    </source>
</evidence>
<dbReference type="PANTHER" id="PTHR31793:SF27">
    <property type="entry name" value="NOVEL THIOESTERASE SUPERFAMILY DOMAIN AND SAPOSIN A-TYPE DOMAIN CONTAINING PROTEIN (0610012H03RIK)"/>
    <property type="match status" value="1"/>
</dbReference>
<dbReference type="Proteomes" id="UP001348817">
    <property type="component" value="Chromosome"/>
</dbReference>
<dbReference type="EMBL" id="AP025314">
    <property type="protein sequence ID" value="BDD11247.1"/>
    <property type="molecule type" value="Genomic_DNA"/>
</dbReference>
<dbReference type="InterPro" id="IPR006684">
    <property type="entry name" value="YbgC/YbaW"/>
</dbReference>
<protein>
    <submittedName>
        <fullName evidence="3">Thioesterase</fullName>
    </submittedName>
</protein>
<accession>A0AAU9CTC2</accession>
<dbReference type="CDD" id="cd00586">
    <property type="entry name" value="4HBT"/>
    <property type="match status" value="1"/>
</dbReference>
<dbReference type="RefSeq" id="WP_338392751.1">
    <property type="nucleotide sequence ID" value="NZ_AP025314.1"/>
</dbReference>
<comment type="similarity">
    <text evidence="1">Belongs to the 4-hydroxybenzoyl-CoA thioesterase family.</text>
</comment>